<evidence type="ECO:0000313" key="2">
    <source>
        <dbReference type="Proteomes" id="UP001207468"/>
    </source>
</evidence>
<reference evidence="1" key="1">
    <citation type="submission" date="2021-03" db="EMBL/GenBank/DDBJ databases">
        <title>Evolutionary priming and transition to the ectomycorrhizal habit in an iconic lineage of mushroom-forming fungi: is preadaptation a requirement?</title>
        <authorList>
            <consortium name="DOE Joint Genome Institute"/>
            <person name="Looney B.P."/>
            <person name="Miyauchi S."/>
            <person name="Morin E."/>
            <person name="Drula E."/>
            <person name="Courty P.E."/>
            <person name="Chicoki N."/>
            <person name="Fauchery L."/>
            <person name="Kohler A."/>
            <person name="Kuo A."/>
            <person name="LaButti K."/>
            <person name="Pangilinan J."/>
            <person name="Lipzen A."/>
            <person name="Riley R."/>
            <person name="Andreopoulos W."/>
            <person name="He G."/>
            <person name="Johnson J."/>
            <person name="Barry K.W."/>
            <person name="Grigoriev I.V."/>
            <person name="Nagy L."/>
            <person name="Hibbett D."/>
            <person name="Henrissat B."/>
            <person name="Matheny P.B."/>
            <person name="Labbe J."/>
            <person name="Martin A.F."/>
        </authorList>
    </citation>
    <scope>NUCLEOTIDE SEQUENCE</scope>
    <source>
        <strain evidence="1">BPL698</strain>
    </source>
</reference>
<dbReference type="Proteomes" id="UP001207468">
    <property type="component" value="Unassembled WGS sequence"/>
</dbReference>
<gene>
    <name evidence="1" type="ORF">F5148DRAFT_75512</name>
</gene>
<comment type="caution">
    <text evidence="1">The sequence shown here is derived from an EMBL/GenBank/DDBJ whole genome shotgun (WGS) entry which is preliminary data.</text>
</comment>
<sequence length="618" mass="70008">MASTSGSHWRLFCQAVDHENQCLGSIFLVHIHPSAYIYSLQEEIFSKLSTRPNAPLDLELWKMSTPLYARTRGSVYKKALGDIKFPDLDLDSDENMDNVQEVKHLHPVGKISQFWDEEPPEDCVHVVVRVPLVNVLGKRSRPVDDLDSVLNSKLVNSTPSIISRTPDYMSLQQIPSEKILDNRPTPDLVPPVSLLYDGFGHFTDTFRRGKLDTLERDLELAVQSFAEKMTDFYRDEADRREEGVYALNEIFSLRGGGYNERLADGNATISVLDDTIVPVPDRPYGYYDGPHGAASCVVVFKNEFIDFTEVPYVELTAYVAQSHAQAIERHREVFNGWRVPCLGLTVLGPYVTFYAIVFLRQWHVVSLTPGLSCVESACDGKDRRRLLVAFFGALALLRQIDEDAARFIRDPPTIGHADRKFPYVSALPRYGTPGKFQFRILRRHPDTQDDRLLYIAETSGKEIIVKFTPRYSIELHSFCAERGHAPRLLGHRQLPGGMFVVAMEYISKSVHPSQSPNLTRLCDKWMGDLRTLVEAFHDHGLVHGDLREPSILCDGENVILMDFDFGGKVGEVYFATAQICDELLDGRDENADPWVTKDDDKRVLEFTLNTLKTKSAHM</sequence>
<protein>
    <submittedName>
        <fullName evidence="1">Uncharacterized protein</fullName>
    </submittedName>
</protein>
<organism evidence="1 2">
    <name type="scientific">Russula earlei</name>
    <dbReference type="NCBI Taxonomy" id="71964"/>
    <lineage>
        <taxon>Eukaryota</taxon>
        <taxon>Fungi</taxon>
        <taxon>Dikarya</taxon>
        <taxon>Basidiomycota</taxon>
        <taxon>Agaricomycotina</taxon>
        <taxon>Agaricomycetes</taxon>
        <taxon>Russulales</taxon>
        <taxon>Russulaceae</taxon>
        <taxon>Russula</taxon>
    </lineage>
</organism>
<dbReference type="EMBL" id="JAGFNK010000113">
    <property type="protein sequence ID" value="KAI9507750.1"/>
    <property type="molecule type" value="Genomic_DNA"/>
</dbReference>
<proteinExistence type="predicted"/>
<evidence type="ECO:0000313" key="1">
    <source>
        <dbReference type="EMBL" id="KAI9507750.1"/>
    </source>
</evidence>
<accession>A0ACC0U8T0</accession>
<keyword evidence="2" id="KW-1185">Reference proteome</keyword>
<name>A0ACC0U8T0_9AGAM</name>